<dbReference type="PROSITE" id="PS50229">
    <property type="entry name" value="WH1"/>
    <property type="match status" value="1"/>
</dbReference>
<keyword evidence="4" id="KW-1185">Reference proteome</keyword>
<reference evidence="3 4" key="1">
    <citation type="submission" date="2019-07" db="EMBL/GenBank/DDBJ databases">
        <title>Genomes of Cafeteria roenbergensis.</title>
        <authorList>
            <person name="Fischer M.G."/>
            <person name="Hackl T."/>
            <person name="Roman M."/>
        </authorList>
    </citation>
    <scope>NUCLEOTIDE SEQUENCE [LARGE SCALE GENOMIC DNA]</scope>
    <source>
        <strain evidence="3 4">BVI</strain>
    </source>
</reference>
<protein>
    <recommendedName>
        <fullName evidence="2">WH1 domain-containing protein</fullName>
    </recommendedName>
</protein>
<feature type="domain" description="WH1" evidence="2">
    <location>
        <begin position="19"/>
        <end position="159"/>
    </location>
</feature>
<evidence type="ECO:0000256" key="1">
    <source>
        <dbReference type="SAM" id="MobiDB-lite"/>
    </source>
</evidence>
<dbReference type="InterPro" id="IPR011993">
    <property type="entry name" value="PH-like_dom_sf"/>
</dbReference>
<evidence type="ECO:0000259" key="2">
    <source>
        <dbReference type="PROSITE" id="PS50229"/>
    </source>
</evidence>
<organism evidence="3 4">
    <name type="scientific">Cafeteria roenbergensis</name>
    <name type="common">Marine flagellate</name>
    <dbReference type="NCBI Taxonomy" id="33653"/>
    <lineage>
        <taxon>Eukaryota</taxon>
        <taxon>Sar</taxon>
        <taxon>Stramenopiles</taxon>
        <taxon>Bigyra</taxon>
        <taxon>Opalozoa</taxon>
        <taxon>Bicosoecida</taxon>
        <taxon>Cafeteriaceae</taxon>
        <taxon>Cafeteria</taxon>
    </lineage>
</organism>
<feature type="region of interest" description="Disordered" evidence="1">
    <location>
        <begin position="294"/>
        <end position="315"/>
    </location>
</feature>
<feature type="compositionally biased region" description="Basic and acidic residues" evidence="1">
    <location>
        <begin position="237"/>
        <end position="246"/>
    </location>
</feature>
<dbReference type="AlphaFoldDB" id="A0A5A8C615"/>
<accession>A0A5A8C615</accession>
<dbReference type="InterPro" id="IPR000697">
    <property type="entry name" value="WH1/EVH1_dom"/>
</dbReference>
<dbReference type="EMBL" id="VLTN01000053">
    <property type="protein sequence ID" value="KAA0148473.1"/>
    <property type="molecule type" value="Genomic_DNA"/>
</dbReference>
<sequence length="315" mass="33140">MAAVAADAPRLTTLERRHLSVACGGELLACAVARVLLATPDPTSWTPSGIEGALCLVFDPSCDAHLFRVFGMGPEGQGASSVGEYHLRMEVELYDDPRFFDASAAGGAGAAWAESPGEDGGGPVVHAFETDDFMMGFEYSCPAEAAAMLDAVAAKGPRQDADRGRDIIAAFDVASGRLTGAAAAVAEDSWLQRRRRPSSWRPSEQSAAPDAAVGSGQATADARPDGVFGEALAQRQDGLRKVDRQRRGTTTRLPGQTPGRRRVSIAKMTASAESSLVNRLQAALHARRHVIQASNAIAEDSESGSDWSEDSDVDS</sequence>
<name>A0A5A8C615_CAFRO</name>
<feature type="compositionally biased region" description="Acidic residues" evidence="1">
    <location>
        <begin position="299"/>
        <end position="315"/>
    </location>
</feature>
<evidence type="ECO:0000313" key="3">
    <source>
        <dbReference type="EMBL" id="KAA0148473.1"/>
    </source>
</evidence>
<dbReference type="Proteomes" id="UP000323011">
    <property type="component" value="Unassembled WGS sequence"/>
</dbReference>
<dbReference type="Gene3D" id="2.30.29.30">
    <property type="entry name" value="Pleckstrin-homology domain (PH domain)/Phosphotyrosine-binding domain (PTB)"/>
    <property type="match status" value="1"/>
</dbReference>
<evidence type="ECO:0000313" key="4">
    <source>
        <dbReference type="Proteomes" id="UP000323011"/>
    </source>
</evidence>
<comment type="caution">
    <text evidence="3">The sequence shown here is derived from an EMBL/GenBank/DDBJ whole genome shotgun (WGS) entry which is preliminary data.</text>
</comment>
<proteinExistence type="predicted"/>
<feature type="region of interest" description="Disordered" evidence="1">
    <location>
        <begin position="191"/>
        <end position="261"/>
    </location>
</feature>
<gene>
    <name evidence="3" type="ORF">FNF29_06690</name>
</gene>